<dbReference type="EMBL" id="JTDY01004287">
    <property type="protein sequence ID" value="KOB68337.1"/>
    <property type="molecule type" value="Genomic_DNA"/>
</dbReference>
<organism evidence="1 2">
    <name type="scientific">Operophtera brumata</name>
    <name type="common">Winter moth</name>
    <name type="synonym">Phalaena brumata</name>
    <dbReference type="NCBI Taxonomy" id="104452"/>
    <lineage>
        <taxon>Eukaryota</taxon>
        <taxon>Metazoa</taxon>
        <taxon>Ecdysozoa</taxon>
        <taxon>Arthropoda</taxon>
        <taxon>Hexapoda</taxon>
        <taxon>Insecta</taxon>
        <taxon>Pterygota</taxon>
        <taxon>Neoptera</taxon>
        <taxon>Endopterygota</taxon>
        <taxon>Lepidoptera</taxon>
        <taxon>Glossata</taxon>
        <taxon>Ditrysia</taxon>
        <taxon>Geometroidea</taxon>
        <taxon>Geometridae</taxon>
        <taxon>Larentiinae</taxon>
        <taxon>Operophtera</taxon>
    </lineage>
</organism>
<proteinExistence type="predicted"/>
<protein>
    <submittedName>
        <fullName evidence="1">Putative secreted protein</fullName>
    </submittedName>
</protein>
<keyword evidence="2" id="KW-1185">Reference proteome</keyword>
<evidence type="ECO:0000313" key="2">
    <source>
        <dbReference type="Proteomes" id="UP000037510"/>
    </source>
</evidence>
<name>A0A0L7KYN1_OPEBR</name>
<sequence>MRPLAVWGMYQAVFSTPPSSAWTSQLARLYSPHRHLTLRLALNNWFYLGWVVRNGTLRKIKMSIPINTYFVWYNRLGDLEG</sequence>
<evidence type="ECO:0000313" key="1">
    <source>
        <dbReference type="EMBL" id="KOB68337.1"/>
    </source>
</evidence>
<reference evidence="1 2" key="1">
    <citation type="journal article" date="2015" name="Genome Biol. Evol.">
        <title>The genome of winter moth (Operophtera brumata) provides a genomic perspective on sexual dimorphism and phenology.</title>
        <authorList>
            <person name="Derks M.F."/>
            <person name="Smit S."/>
            <person name="Salis L."/>
            <person name="Schijlen E."/>
            <person name="Bossers A."/>
            <person name="Mateman C."/>
            <person name="Pijl A.S."/>
            <person name="de Ridder D."/>
            <person name="Groenen M.A."/>
            <person name="Visser M.E."/>
            <person name="Megens H.J."/>
        </authorList>
    </citation>
    <scope>NUCLEOTIDE SEQUENCE [LARGE SCALE GENOMIC DNA]</scope>
    <source>
        <strain evidence="1">WM2013NL</strain>
        <tissue evidence="1">Head and thorax</tissue>
    </source>
</reference>
<accession>A0A0L7KYN1</accession>
<gene>
    <name evidence="1" type="ORF">OBRU01_18797</name>
</gene>
<dbReference type="AlphaFoldDB" id="A0A0L7KYN1"/>
<dbReference type="Proteomes" id="UP000037510">
    <property type="component" value="Unassembled WGS sequence"/>
</dbReference>
<comment type="caution">
    <text evidence="1">The sequence shown here is derived from an EMBL/GenBank/DDBJ whole genome shotgun (WGS) entry which is preliminary data.</text>
</comment>